<evidence type="ECO:0000259" key="7">
    <source>
        <dbReference type="PROSITE" id="PS50850"/>
    </source>
</evidence>
<dbReference type="Proteomes" id="UP001597427">
    <property type="component" value="Unassembled WGS sequence"/>
</dbReference>
<feature type="domain" description="Major facilitator superfamily (MFS) profile" evidence="7">
    <location>
        <begin position="10"/>
        <end position="491"/>
    </location>
</feature>
<dbReference type="PANTHER" id="PTHR23501">
    <property type="entry name" value="MAJOR FACILITATOR SUPERFAMILY"/>
    <property type="match status" value="1"/>
</dbReference>
<protein>
    <submittedName>
        <fullName evidence="8">MDR family MFS transporter</fullName>
    </submittedName>
</protein>
<dbReference type="Gene3D" id="1.20.1720.10">
    <property type="entry name" value="Multidrug resistance protein D"/>
    <property type="match status" value="1"/>
</dbReference>
<evidence type="ECO:0000313" key="8">
    <source>
        <dbReference type="EMBL" id="MFD2729830.1"/>
    </source>
</evidence>
<keyword evidence="9" id="KW-1185">Reference proteome</keyword>
<feature type="transmembrane region" description="Helical" evidence="6">
    <location>
        <begin position="295"/>
        <end position="316"/>
    </location>
</feature>
<name>A0ABW5TML1_9ENTE</name>
<evidence type="ECO:0000256" key="4">
    <source>
        <dbReference type="ARBA" id="ARBA00022989"/>
    </source>
</evidence>
<evidence type="ECO:0000313" key="9">
    <source>
        <dbReference type="Proteomes" id="UP001597427"/>
    </source>
</evidence>
<evidence type="ECO:0000256" key="6">
    <source>
        <dbReference type="SAM" id="Phobius"/>
    </source>
</evidence>
<dbReference type="SUPFAM" id="SSF103473">
    <property type="entry name" value="MFS general substrate transporter"/>
    <property type="match status" value="1"/>
</dbReference>
<keyword evidence="2" id="KW-0813">Transport</keyword>
<keyword evidence="3 6" id="KW-0812">Transmembrane</keyword>
<proteinExistence type="predicted"/>
<gene>
    <name evidence="8" type="ORF">ACFSR0_10520</name>
</gene>
<feature type="transmembrane region" description="Helical" evidence="6">
    <location>
        <begin position="133"/>
        <end position="155"/>
    </location>
</feature>
<feature type="transmembrane region" description="Helical" evidence="6">
    <location>
        <begin position="328"/>
        <end position="346"/>
    </location>
</feature>
<dbReference type="InterPro" id="IPR011701">
    <property type="entry name" value="MFS"/>
</dbReference>
<feature type="transmembrane region" description="Helical" evidence="6">
    <location>
        <begin position="468"/>
        <end position="487"/>
    </location>
</feature>
<evidence type="ECO:0000256" key="3">
    <source>
        <dbReference type="ARBA" id="ARBA00022692"/>
    </source>
</evidence>
<keyword evidence="5 6" id="KW-0472">Membrane</keyword>
<dbReference type="EMBL" id="JBHUMO010000061">
    <property type="protein sequence ID" value="MFD2729830.1"/>
    <property type="molecule type" value="Genomic_DNA"/>
</dbReference>
<comment type="subcellular location">
    <subcellularLocation>
        <location evidence="1">Cell membrane</location>
        <topology evidence="1">Multi-pass membrane protein</topology>
    </subcellularLocation>
</comment>
<feature type="transmembrane region" description="Helical" evidence="6">
    <location>
        <begin position="352"/>
        <end position="373"/>
    </location>
</feature>
<dbReference type="InterPro" id="IPR036259">
    <property type="entry name" value="MFS_trans_sf"/>
</dbReference>
<sequence length="497" mass="53835">MEKKTNIRAVTAAVFVATFMTAIEGTIVTTAMPTIVGSLKGIEIMNWVFSIYLLTNAMLTPVYGKLADMIGRKPVFLFGTIIFMIGSAFCGLSYSMIHLIVARAIQGIGAGAMMPVAFTIVADLYSPEKRGKILGLTSTAWGVASVVGPLAGGIVVDVFSWHWIFFINVPIGFLLIWLIGKYLIEEKRPKLRKKMDILGSFVSMITLMFFLIGIQYLGDEGPSLRVGFFFAISILGILSFIQIEKRVEDPLISLDLFRNRVFVVVNVIAALVSGFLMGVEVYIPMWMQGVLGMSAAIGGLVLAPQSILWVYGSSVASRWLGIFSLRKNLLIALLITLVGGILLFLMPFTTPFYVFLMISGVIGIGMGATIVVTTVSAQNSVAHEQLGVATSFNTLAKTLGQTIMIAVFGIIFNTSTANHLAKLTIPVPEDAMNQLVNPHTAKLLPAESLPAESLQALRHVLYQGLHSIYGLAILLVIVAIIFSLTLNQKTGTMGTKK</sequence>
<feature type="transmembrane region" description="Helical" evidence="6">
    <location>
        <begin position="223"/>
        <end position="241"/>
    </location>
</feature>
<dbReference type="CDD" id="cd17502">
    <property type="entry name" value="MFS_Azr1_MDR_like"/>
    <property type="match status" value="1"/>
</dbReference>
<feature type="transmembrane region" description="Helical" evidence="6">
    <location>
        <begin position="161"/>
        <end position="184"/>
    </location>
</feature>
<dbReference type="PANTHER" id="PTHR23501:SF191">
    <property type="entry name" value="VACUOLAR BASIC AMINO ACID TRANSPORTER 4"/>
    <property type="match status" value="1"/>
</dbReference>
<comment type="caution">
    <text evidence="8">The sequence shown here is derived from an EMBL/GenBank/DDBJ whole genome shotgun (WGS) entry which is preliminary data.</text>
</comment>
<keyword evidence="4 6" id="KW-1133">Transmembrane helix</keyword>
<feature type="transmembrane region" description="Helical" evidence="6">
    <location>
        <begin position="44"/>
        <end position="63"/>
    </location>
</feature>
<feature type="transmembrane region" description="Helical" evidence="6">
    <location>
        <begin position="196"/>
        <end position="217"/>
    </location>
</feature>
<feature type="transmembrane region" description="Helical" evidence="6">
    <location>
        <begin position="261"/>
        <end position="283"/>
    </location>
</feature>
<evidence type="ECO:0000256" key="2">
    <source>
        <dbReference type="ARBA" id="ARBA00022448"/>
    </source>
</evidence>
<evidence type="ECO:0000256" key="5">
    <source>
        <dbReference type="ARBA" id="ARBA00023136"/>
    </source>
</evidence>
<dbReference type="PROSITE" id="PS50850">
    <property type="entry name" value="MFS"/>
    <property type="match status" value="1"/>
</dbReference>
<organism evidence="8 9">
    <name type="scientific">Enterococcus camelliae</name>
    <dbReference type="NCBI Taxonomy" id="453959"/>
    <lineage>
        <taxon>Bacteria</taxon>
        <taxon>Bacillati</taxon>
        <taxon>Bacillota</taxon>
        <taxon>Bacilli</taxon>
        <taxon>Lactobacillales</taxon>
        <taxon>Enterococcaceae</taxon>
        <taxon>Enterococcus</taxon>
    </lineage>
</organism>
<dbReference type="Pfam" id="PF07690">
    <property type="entry name" value="MFS_1"/>
    <property type="match status" value="1"/>
</dbReference>
<dbReference type="RefSeq" id="WP_379982550.1">
    <property type="nucleotide sequence ID" value="NZ_JBHUMO010000061.1"/>
</dbReference>
<feature type="transmembrane region" description="Helical" evidence="6">
    <location>
        <begin position="75"/>
        <end position="94"/>
    </location>
</feature>
<dbReference type="InterPro" id="IPR020846">
    <property type="entry name" value="MFS_dom"/>
</dbReference>
<evidence type="ECO:0000256" key="1">
    <source>
        <dbReference type="ARBA" id="ARBA00004651"/>
    </source>
</evidence>
<feature type="transmembrane region" description="Helical" evidence="6">
    <location>
        <begin position="394"/>
        <end position="412"/>
    </location>
</feature>
<feature type="transmembrane region" description="Helical" evidence="6">
    <location>
        <begin position="12"/>
        <end position="32"/>
    </location>
</feature>
<reference evidence="9" key="1">
    <citation type="journal article" date="2019" name="Int. J. Syst. Evol. Microbiol.">
        <title>The Global Catalogue of Microorganisms (GCM) 10K type strain sequencing project: providing services to taxonomists for standard genome sequencing and annotation.</title>
        <authorList>
            <consortium name="The Broad Institute Genomics Platform"/>
            <consortium name="The Broad Institute Genome Sequencing Center for Infectious Disease"/>
            <person name="Wu L."/>
            <person name="Ma J."/>
        </authorList>
    </citation>
    <scope>NUCLEOTIDE SEQUENCE [LARGE SCALE GENOMIC DNA]</scope>
    <source>
        <strain evidence="9">TISTR 932</strain>
    </source>
</reference>
<dbReference type="Gene3D" id="1.20.1250.20">
    <property type="entry name" value="MFS general substrate transporter like domains"/>
    <property type="match status" value="1"/>
</dbReference>
<feature type="transmembrane region" description="Helical" evidence="6">
    <location>
        <begin position="100"/>
        <end position="121"/>
    </location>
</feature>
<accession>A0ABW5TML1</accession>